<feature type="domain" description="Ig-like" evidence="12">
    <location>
        <begin position="490"/>
        <end position="587"/>
    </location>
</feature>
<name>A0AAV7XL88_9NEOP</name>
<evidence type="ECO:0000313" key="14">
    <source>
        <dbReference type="EMBL" id="KAJ1524379.1"/>
    </source>
</evidence>
<evidence type="ECO:0000256" key="11">
    <source>
        <dbReference type="SAM" id="Phobius"/>
    </source>
</evidence>
<keyword evidence="4" id="KW-0677">Repeat</keyword>
<keyword evidence="8" id="KW-1015">Disulfide bond</keyword>
<dbReference type="InterPro" id="IPR056754">
    <property type="entry name" value="DSCAM/DSCAML_C"/>
</dbReference>
<proteinExistence type="predicted"/>
<evidence type="ECO:0000256" key="2">
    <source>
        <dbReference type="ARBA" id="ARBA00022692"/>
    </source>
</evidence>
<dbReference type="PROSITE" id="PS50853">
    <property type="entry name" value="FN3"/>
    <property type="match status" value="6"/>
</dbReference>
<organism evidence="14 15">
    <name type="scientific">Megalurothrips usitatus</name>
    <name type="common">bean blossom thrips</name>
    <dbReference type="NCBI Taxonomy" id="439358"/>
    <lineage>
        <taxon>Eukaryota</taxon>
        <taxon>Metazoa</taxon>
        <taxon>Ecdysozoa</taxon>
        <taxon>Arthropoda</taxon>
        <taxon>Hexapoda</taxon>
        <taxon>Insecta</taxon>
        <taxon>Pterygota</taxon>
        <taxon>Neoptera</taxon>
        <taxon>Paraneoptera</taxon>
        <taxon>Thysanoptera</taxon>
        <taxon>Terebrantia</taxon>
        <taxon>Thripoidea</taxon>
        <taxon>Thripidae</taxon>
        <taxon>Megalurothrips</taxon>
    </lineage>
</organism>
<keyword evidence="9" id="KW-0393">Immunoglobulin domain</keyword>
<dbReference type="AlphaFoldDB" id="A0AAV7XL88"/>
<evidence type="ECO:0000256" key="9">
    <source>
        <dbReference type="ARBA" id="ARBA00023319"/>
    </source>
</evidence>
<keyword evidence="2 11" id="KW-0812">Transmembrane</keyword>
<dbReference type="InterPro" id="IPR003599">
    <property type="entry name" value="Ig_sub"/>
</dbReference>
<dbReference type="Gene3D" id="2.60.40.10">
    <property type="entry name" value="Immunoglobulins"/>
    <property type="match status" value="7"/>
</dbReference>
<dbReference type="FunFam" id="2.60.40.10:FF:000093">
    <property type="entry name" value="Down syndrome cell adhesion molecule, isoform B"/>
    <property type="match status" value="1"/>
</dbReference>
<gene>
    <name evidence="14" type="ORF">ONE63_010879</name>
</gene>
<feature type="domain" description="Fibronectin type-III" evidence="13">
    <location>
        <begin position="276"/>
        <end position="383"/>
    </location>
</feature>
<evidence type="ECO:0000256" key="6">
    <source>
        <dbReference type="ARBA" id="ARBA00022989"/>
    </source>
</evidence>
<feature type="domain" description="Fibronectin type-III" evidence="13">
    <location>
        <begin position="595"/>
        <end position="689"/>
    </location>
</feature>
<dbReference type="Pfam" id="PF00041">
    <property type="entry name" value="fn3"/>
    <property type="match status" value="5"/>
</dbReference>
<keyword evidence="5" id="KW-0130">Cell adhesion</keyword>
<evidence type="ECO:0000313" key="15">
    <source>
        <dbReference type="Proteomes" id="UP001075354"/>
    </source>
</evidence>
<feature type="compositionally biased region" description="Basic residues" evidence="10">
    <location>
        <begin position="1091"/>
        <end position="1109"/>
    </location>
</feature>
<feature type="compositionally biased region" description="Low complexity" evidence="10">
    <location>
        <begin position="981"/>
        <end position="996"/>
    </location>
</feature>
<protein>
    <recommendedName>
        <fullName evidence="16">Down syndrome cell adhesion molecule-like protein Dscam2</fullName>
    </recommendedName>
</protein>
<feature type="region of interest" description="Disordered" evidence="10">
    <location>
        <begin position="1035"/>
        <end position="1116"/>
    </location>
</feature>
<dbReference type="Pfam" id="PF13927">
    <property type="entry name" value="Ig_3"/>
    <property type="match status" value="1"/>
</dbReference>
<evidence type="ECO:0000256" key="3">
    <source>
        <dbReference type="ARBA" id="ARBA00022729"/>
    </source>
</evidence>
<evidence type="ECO:0000259" key="12">
    <source>
        <dbReference type="PROSITE" id="PS50835"/>
    </source>
</evidence>
<dbReference type="PANTHER" id="PTHR44170:SF56">
    <property type="entry name" value="FIBRONECTIN TYPE-III DOMAIN-CONTAINING PROTEIN"/>
    <property type="match status" value="1"/>
</dbReference>
<feature type="compositionally biased region" description="Gly residues" evidence="10">
    <location>
        <begin position="1060"/>
        <end position="1071"/>
    </location>
</feature>
<feature type="region of interest" description="Disordered" evidence="10">
    <location>
        <begin position="1"/>
        <end position="28"/>
    </location>
</feature>
<comment type="caution">
    <text evidence="14">The sequence shown here is derived from an EMBL/GenBank/DDBJ whole genome shotgun (WGS) entry which is preliminary data.</text>
</comment>
<feature type="domain" description="Fibronectin type-III" evidence="13">
    <location>
        <begin position="387"/>
        <end position="492"/>
    </location>
</feature>
<feature type="domain" description="Fibronectin type-III" evidence="13">
    <location>
        <begin position="693"/>
        <end position="790"/>
    </location>
</feature>
<keyword evidence="7 11" id="KW-0472">Membrane</keyword>
<dbReference type="SUPFAM" id="SSF49265">
    <property type="entry name" value="Fibronectin type III"/>
    <property type="match status" value="4"/>
</dbReference>
<evidence type="ECO:0000256" key="4">
    <source>
        <dbReference type="ARBA" id="ARBA00022737"/>
    </source>
</evidence>
<dbReference type="PANTHER" id="PTHR44170">
    <property type="entry name" value="PROTEIN SIDEKICK"/>
    <property type="match status" value="1"/>
</dbReference>
<keyword evidence="15" id="KW-1185">Reference proteome</keyword>
<dbReference type="SUPFAM" id="SSF48726">
    <property type="entry name" value="Immunoglobulin"/>
    <property type="match status" value="1"/>
</dbReference>
<dbReference type="SMART" id="SM00408">
    <property type="entry name" value="IGc2"/>
    <property type="match status" value="1"/>
</dbReference>
<evidence type="ECO:0000259" key="13">
    <source>
        <dbReference type="PROSITE" id="PS50853"/>
    </source>
</evidence>
<sequence length="1116" mass="116978">MVTPSLSVLRAGRRGVPPRHGVAPTTPHHCVPAEAPTAPVGVEVLEAGSRWLSLGWSPEGSGATHHVLQFRRDPSGTAGPADSPTPWYNVTVSGGSGRYAKLSGLDPATAYVVRVLAANEVGVGPPSEPVAAQTLQEAPTAPPADVVAEALGPESLTVRWSPPLLQGGQGLLGYQVRYRAVSLPGQPSLSAEQDAASAVAADGGVLAGGSGGAPWVSRTVRGGGPDAGALRQEVVLHGLESFTRYEVTVRAFNEVGAGPASNPFIATTMEGVPTEPPGIVRCTPLTSQNVRVRWEPPPKAGRRGVLDGYKVFYRRRPPAGLPTNDQLAWAAASPEAEVKKTMNLETNLFGLAKFSNYTVQVAAMTSAGEGVRSEPVHCTTEEDVPGPPEQMKALAMSSDSILVTWTRPLEANGIINKYTVYMRPAQSQGPNRDITKQVMYVGGDRGPDLAYEVRRLKELERLDVWVTAATVVGEGPPTARVSQAPVSRVPARIASFSRTAAAGEGQMLTLPCRAVGVPAPSRTWRGPHGLTRTVAVNGGLGADHSEPAGSRAVLIGDGSLRLGPLSLQDAGNYSCEAVNVFGEDSISYRVVVVGPPAAPVLGLAAATDRSLALKWTPADAADGALVSGYVLQFKRELGEWQERVLDGEMSAYTLAGLRCGSPYLLSLAAVNAVGRGPQSNVLQASTKGAPPKVPAAEEVLSVNSSTASLFLDAWPVAGCPVTYFVVDFRARETEGRPGPWTLVANRAGPQQTVSVAGLSPASWYELRVAAHSDAGSTRHQFLFATRTKTGDLVPLELMPALSDGPGPLALPSPATMLVAIVSGLLCTAAVATCAIVAFRKRQYAGYRRGDAKTLDELENQRNHEHHVHHHGHGHHPGLHDQQLYSPSPARKAISSSLAGQKGSDTSDYEICPYATFSLANANQGGRQTAGGGTLTPSKSLASYSLQLHTFSQRDCYAEGPLPQRRPSGQQQQIYGARSRSKAPSAASVAAAAPRLSDSGEGGPSARARDPATASPPDGLSLEISCISSQQTLPMSLAVSQRRKATSPPHCRDRTRPRSLVGGGGGGGGCGGARYESDSSSPSDKLGQPHHGLNHHHYRARAHTPSRRSSKSQDNGS</sequence>
<feature type="compositionally biased region" description="Polar residues" evidence="10">
    <location>
        <begin position="893"/>
        <end position="904"/>
    </location>
</feature>
<dbReference type="SMART" id="SM00409">
    <property type="entry name" value="IG"/>
    <property type="match status" value="1"/>
</dbReference>
<dbReference type="Pfam" id="PF25059">
    <property type="entry name" value="FN3_DSCAM-DSCAML_C"/>
    <property type="match status" value="1"/>
</dbReference>
<accession>A0AAV7XL88</accession>
<evidence type="ECO:0000256" key="7">
    <source>
        <dbReference type="ARBA" id="ARBA00023136"/>
    </source>
</evidence>
<dbReference type="GO" id="GO:0005886">
    <property type="term" value="C:plasma membrane"/>
    <property type="evidence" value="ECO:0007669"/>
    <property type="project" value="UniProtKB-SubCell"/>
</dbReference>
<dbReference type="CDD" id="cd00063">
    <property type="entry name" value="FN3"/>
    <property type="match status" value="6"/>
</dbReference>
<dbReference type="PROSITE" id="PS50835">
    <property type="entry name" value="IG_LIKE"/>
    <property type="match status" value="1"/>
</dbReference>
<feature type="domain" description="Fibronectin type-III" evidence="13">
    <location>
        <begin position="142"/>
        <end position="271"/>
    </location>
</feature>
<dbReference type="EMBL" id="JAPTSV010000009">
    <property type="protein sequence ID" value="KAJ1524379.1"/>
    <property type="molecule type" value="Genomic_DNA"/>
</dbReference>
<comment type="subcellular location">
    <subcellularLocation>
        <location evidence="1">Membrane</location>
        <topology evidence="1">Single-pass membrane protein</topology>
    </subcellularLocation>
</comment>
<dbReference type="InterPro" id="IPR007110">
    <property type="entry name" value="Ig-like_dom"/>
</dbReference>
<dbReference type="InterPro" id="IPR036116">
    <property type="entry name" value="FN3_sf"/>
</dbReference>
<dbReference type="InterPro" id="IPR036179">
    <property type="entry name" value="Ig-like_dom_sf"/>
</dbReference>
<feature type="transmembrane region" description="Helical" evidence="11">
    <location>
        <begin position="816"/>
        <end position="838"/>
    </location>
</feature>
<feature type="compositionally biased region" description="Basic residues" evidence="10">
    <location>
        <begin position="863"/>
        <end position="876"/>
    </location>
</feature>
<evidence type="ECO:0008006" key="16">
    <source>
        <dbReference type="Google" id="ProtNLM"/>
    </source>
</evidence>
<reference evidence="14" key="1">
    <citation type="submission" date="2022-12" db="EMBL/GenBank/DDBJ databases">
        <title>Chromosome-level genome assembly of the bean flower thrips Megalurothrips usitatus.</title>
        <authorList>
            <person name="Ma L."/>
            <person name="Liu Q."/>
            <person name="Li H."/>
            <person name="Cai W."/>
        </authorList>
    </citation>
    <scope>NUCLEOTIDE SEQUENCE</scope>
    <source>
        <strain evidence="14">Cailab_2022a</strain>
    </source>
</reference>
<evidence type="ECO:0000256" key="5">
    <source>
        <dbReference type="ARBA" id="ARBA00022889"/>
    </source>
</evidence>
<dbReference type="Proteomes" id="UP001075354">
    <property type="component" value="Chromosome 9"/>
</dbReference>
<dbReference type="GO" id="GO:0048731">
    <property type="term" value="P:system development"/>
    <property type="evidence" value="ECO:0007669"/>
    <property type="project" value="UniProtKB-ARBA"/>
</dbReference>
<evidence type="ECO:0000256" key="10">
    <source>
        <dbReference type="SAM" id="MobiDB-lite"/>
    </source>
</evidence>
<dbReference type="SMART" id="SM00060">
    <property type="entry name" value="FN3"/>
    <property type="match status" value="6"/>
</dbReference>
<feature type="region of interest" description="Disordered" evidence="10">
    <location>
        <begin position="862"/>
        <end position="904"/>
    </location>
</feature>
<feature type="region of interest" description="Disordered" evidence="10">
    <location>
        <begin position="957"/>
        <end position="1020"/>
    </location>
</feature>
<dbReference type="InterPro" id="IPR003598">
    <property type="entry name" value="Ig_sub2"/>
</dbReference>
<evidence type="ECO:0000256" key="1">
    <source>
        <dbReference type="ARBA" id="ARBA00004167"/>
    </source>
</evidence>
<dbReference type="InterPro" id="IPR003961">
    <property type="entry name" value="FN3_dom"/>
</dbReference>
<dbReference type="InterPro" id="IPR013783">
    <property type="entry name" value="Ig-like_fold"/>
</dbReference>
<keyword evidence="6 11" id="KW-1133">Transmembrane helix</keyword>
<evidence type="ECO:0000256" key="8">
    <source>
        <dbReference type="ARBA" id="ARBA00023157"/>
    </source>
</evidence>
<keyword evidence="3" id="KW-0732">Signal</keyword>
<dbReference type="GO" id="GO:0098609">
    <property type="term" value="P:cell-cell adhesion"/>
    <property type="evidence" value="ECO:0007669"/>
    <property type="project" value="TreeGrafter"/>
</dbReference>
<feature type="domain" description="Fibronectin type-III" evidence="13">
    <location>
        <begin position="38"/>
        <end position="137"/>
    </location>
</feature>